<gene>
    <name evidence="1" type="ORF">A8950_1688</name>
</gene>
<accession>A0A4R6WQ60</accession>
<evidence type="ECO:0000313" key="1">
    <source>
        <dbReference type="EMBL" id="TDQ83401.1"/>
    </source>
</evidence>
<dbReference type="OrthoDB" id="8449511at2"/>
<dbReference type="AlphaFoldDB" id="A0A4R6WQ60"/>
<dbReference type="RefSeq" id="WP_133613157.1">
    <property type="nucleotide sequence ID" value="NZ_SNYW01000007.1"/>
</dbReference>
<name>A0A4R6WQ60_9PROT</name>
<organism evidence="1 2">
    <name type="scientific">Dongia mobilis</name>
    <dbReference type="NCBI Taxonomy" id="578943"/>
    <lineage>
        <taxon>Bacteria</taxon>
        <taxon>Pseudomonadati</taxon>
        <taxon>Pseudomonadota</taxon>
        <taxon>Alphaproteobacteria</taxon>
        <taxon>Rhodospirillales</taxon>
        <taxon>Dongiaceae</taxon>
        <taxon>Dongia</taxon>
    </lineage>
</organism>
<dbReference type="Proteomes" id="UP000295783">
    <property type="component" value="Unassembled WGS sequence"/>
</dbReference>
<evidence type="ECO:0000313" key="2">
    <source>
        <dbReference type="Proteomes" id="UP000295783"/>
    </source>
</evidence>
<reference evidence="1 2" key="1">
    <citation type="submission" date="2019-03" db="EMBL/GenBank/DDBJ databases">
        <title>Genomic Encyclopedia of Type Strains, Phase III (KMG-III): the genomes of soil and plant-associated and newly described type strains.</title>
        <authorList>
            <person name="Whitman W."/>
        </authorList>
    </citation>
    <scope>NUCLEOTIDE SEQUENCE [LARGE SCALE GENOMIC DNA]</scope>
    <source>
        <strain evidence="1 2">CGMCC 1.7660</strain>
    </source>
</reference>
<protein>
    <submittedName>
        <fullName evidence="1">PAS domain-containing protein</fullName>
    </submittedName>
</protein>
<dbReference type="EMBL" id="SNYW01000007">
    <property type="protein sequence ID" value="TDQ83401.1"/>
    <property type="molecule type" value="Genomic_DNA"/>
</dbReference>
<sequence length="166" mass="18080">MAISRASADRPAGFPAADAEWGSFCDDVLAFHGIWQGKLLGRALPARADFDPAEMKAHLPGITLIDVVPDARRFVYRLVGTREVAMRDNDPTGKGVAEGFFGTTAEQSLAAYQAVVDKRAPCFERRRFVTADGRVGNEESVLLPLSSDGVTIDMIIAYSHHFLARD</sequence>
<comment type="caution">
    <text evidence="1">The sequence shown here is derived from an EMBL/GenBank/DDBJ whole genome shotgun (WGS) entry which is preliminary data.</text>
</comment>
<proteinExistence type="predicted"/>
<keyword evidence="2" id="KW-1185">Reference proteome</keyword>
<dbReference type="InterPro" id="IPR009922">
    <property type="entry name" value="DUF1457"/>
</dbReference>
<dbReference type="Pfam" id="PF07310">
    <property type="entry name" value="PAS_5"/>
    <property type="match status" value="1"/>
</dbReference>